<dbReference type="Gene3D" id="3.30.40.10">
    <property type="entry name" value="Zinc/RING finger domain, C3HC4 (zinc finger)"/>
    <property type="match status" value="1"/>
</dbReference>
<keyword evidence="11" id="KW-0862">Zinc</keyword>
<evidence type="ECO:0000256" key="10">
    <source>
        <dbReference type="ARBA" id="ARBA00022786"/>
    </source>
</evidence>
<comment type="subcellular location">
    <subcellularLocation>
        <location evidence="2">Cell projection</location>
        <location evidence="2">Axon</location>
    </subcellularLocation>
</comment>
<accession>A0AAF3ESP8</accession>
<keyword evidence="12" id="KW-0966">Cell projection</keyword>
<dbReference type="InterPro" id="IPR013083">
    <property type="entry name" value="Znf_RING/FYVE/PHD"/>
</dbReference>
<dbReference type="InterPro" id="IPR000315">
    <property type="entry name" value="Znf_B-box"/>
</dbReference>
<feature type="region of interest" description="Disordered" evidence="14">
    <location>
        <begin position="1728"/>
        <end position="1749"/>
    </location>
</feature>
<dbReference type="PROSITE" id="PS50119">
    <property type="entry name" value="ZF_BBOX"/>
    <property type="match status" value="1"/>
</dbReference>
<proteinExistence type="inferred from homology"/>
<dbReference type="GO" id="GO:0007411">
    <property type="term" value="P:axon guidance"/>
    <property type="evidence" value="ECO:0007669"/>
    <property type="project" value="TreeGrafter"/>
</dbReference>
<dbReference type="EC" id="2.3.2.33" evidence="5"/>
<feature type="compositionally biased region" description="Polar residues" evidence="14">
    <location>
        <begin position="1184"/>
        <end position="1194"/>
    </location>
</feature>
<evidence type="ECO:0000256" key="12">
    <source>
        <dbReference type="ARBA" id="ARBA00023273"/>
    </source>
</evidence>
<evidence type="ECO:0000256" key="3">
    <source>
        <dbReference type="ARBA" id="ARBA00004906"/>
    </source>
</evidence>
<feature type="domain" description="RING-type" evidence="15">
    <location>
        <begin position="2397"/>
        <end position="2448"/>
    </location>
</feature>
<protein>
    <recommendedName>
        <fullName evidence="5">RCR-type E3 ubiquitin transferase</fullName>
        <ecNumber evidence="5">2.3.2.33</ecNumber>
    </recommendedName>
</protein>
<dbReference type="Proteomes" id="UP000887575">
    <property type="component" value="Unassembled WGS sequence"/>
</dbReference>
<dbReference type="PROSITE" id="PS51284">
    <property type="entry name" value="DOC"/>
    <property type="match status" value="1"/>
</dbReference>
<dbReference type="CDD" id="cd16463">
    <property type="entry name" value="RING-H2_PHR"/>
    <property type="match status" value="1"/>
</dbReference>
<dbReference type="SUPFAM" id="SSF57850">
    <property type="entry name" value="RING/U-box"/>
    <property type="match status" value="1"/>
</dbReference>
<dbReference type="GO" id="GO:0099174">
    <property type="term" value="P:regulation of presynapse organization"/>
    <property type="evidence" value="ECO:0007669"/>
    <property type="project" value="UniProtKB-ARBA"/>
</dbReference>
<dbReference type="InterPro" id="IPR012983">
    <property type="entry name" value="PHR"/>
</dbReference>
<dbReference type="InterPro" id="IPR008979">
    <property type="entry name" value="Galactose-bd-like_sf"/>
</dbReference>
<dbReference type="PANTHER" id="PTHR45943:SF1">
    <property type="entry name" value="E3 UBIQUITIN-PROTEIN LIGASE MYCBP2"/>
    <property type="match status" value="1"/>
</dbReference>
<dbReference type="InterPro" id="IPR001841">
    <property type="entry name" value="Znf_RING"/>
</dbReference>
<evidence type="ECO:0000259" key="17">
    <source>
        <dbReference type="PROSITE" id="PS51284"/>
    </source>
</evidence>
<dbReference type="FunFam" id="3.30.40.10:FF:000078">
    <property type="entry name" value="E3 ubiquitin-protein ligase MYCBP2 isoform X1"/>
    <property type="match status" value="1"/>
</dbReference>
<dbReference type="InterPro" id="IPR038648">
    <property type="entry name" value="PHR_sf"/>
</dbReference>
<dbReference type="SMART" id="SM00184">
    <property type="entry name" value="RING"/>
    <property type="match status" value="1"/>
</dbReference>
<dbReference type="Pfam" id="PF08005">
    <property type="entry name" value="PHR"/>
    <property type="match status" value="1"/>
</dbReference>
<evidence type="ECO:0000256" key="7">
    <source>
        <dbReference type="ARBA" id="ARBA00022723"/>
    </source>
</evidence>
<name>A0AAF3ESP8_9BILA</name>
<feature type="region of interest" description="Disordered" evidence="14">
    <location>
        <begin position="1486"/>
        <end position="1522"/>
    </location>
</feature>
<evidence type="ECO:0000256" key="2">
    <source>
        <dbReference type="ARBA" id="ARBA00004489"/>
    </source>
</evidence>
<evidence type="ECO:0000256" key="6">
    <source>
        <dbReference type="ARBA" id="ARBA00022679"/>
    </source>
</evidence>
<comment type="pathway">
    <text evidence="3">Protein modification; protein ubiquitination.</text>
</comment>
<evidence type="ECO:0000256" key="9">
    <source>
        <dbReference type="ARBA" id="ARBA00022771"/>
    </source>
</evidence>
<organism evidence="18 19">
    <name type="scientific">Mesorhabditis belari</name>
    <dbReference type="NCBI Taxonomy" id="2138241"/>
    <lineage>
        <taxon>Eukaryota</taxon>
        <taxon>Metazoa</taxon>
        <taxon>Ecdysozoa</taxon>
        <taxon>Nematoda</taxon>
        <taxon>Chromadorea</taxon>
        <taxon>Rhabditida</taxon>
        <taxon>Rhabditina</taxon>
        <taxon>Rhabditomorpha</taxon>
        <taxon>Rhabditoidea</taxon>
        <taxon>Rhabditidae</taxon>
        <taxon>Mesorhabditinae</taxon>
        <taxon>Mesorhabditis</taxon>
    </lineage>
</organism>
<sequence>MSFPQKSVVHHRIVVHRGERPSRVMMSLSQLFYQVEKSDPNQVDELPKDHENRASIDFTALLRSKTFLTPTPEVFHSLLRIFDWAVTRAFEEHRDLQYEDQRWLSERAVAFGILSLRMIRFYLRMLYSTNSGNGEETSTEFAECVVKISTVFNTLFDLATKRINEPNPCLICLLDESVSVFVSIAHCLLPSKALTLSRLAACVGNPARDWALASTLLSLNNYKSILTLLSPATNESEPSSFPILAEKMNATPFGVRNLEKIHQITSFSNILKFFFDVAFGSTIPVMNLSMYKVPVLAQDLIVRIAKELVVPDVSGLMSPTLMQTPSRFRRRSAHPNWDLSSGAPDAICFRTDIIGVTLDGVGIYTGNSAEMTATVEVLLHQVSSQEMEWNRLEMTTIIIPPTEEGKENIICKFSKPVRLQPGTVYAIKVSTQGGTKTFGGEGGMNFVRLSNGARLVFNNCTLSENGTSLTRGQIPFLLYSLNDPQKQPTTTAKNDPEQLSRWFVALMRLLSTKISECLAIGDVSSAARNLIGKLSGLIMVFLQSNPQKALEVVSTIDQLLPMISSVNAASKVNSPVSPVLSSYSEEIRKTKQTIVESPHPYKPNFVQSITITLEKEITLMCLMFSEECQTAQADDVLTVYICVDRECYVPIGRFCGSRGWPNRPLLLPGNTLWFVLESGARVDGNTEEQMYGFRCTITGYPSIDEPSNLQIEQELAWISANVCRILVELPNDPEALSQILIEEEETRDLMEKHGQLLRKGLNVSHIPTAHELLSRSLPPPTLTSDLRFLREFISGSPATVAGLLARWLPLGPIVDLSGCQLVMGDEQLSVGSRNTIKFVVRDQLARVAQCSELSVEVTVQMGGANDSTRGESIRTLDNLPTLQMMVQNPFQPVYLNKARYMSICMMPVYSNYSNEELRLGFFRDAIAKETIVMTQKNAFSFCGEWIPRQQGTYRVECRVDGFQVPQCYTVEVVENGELSEGKRGKHRVAQLSRAQLASIQATAPFQAVRIRNSPSLSAQVIGFLPRGASLSFIEEVENGDGKWLRLTEETSALHAETHFPAQAWCLQFHKALDRELIKLENSAARSPREEFSRGESVEMQKSMERAGEQSVLIETQEMYVLEDGDRVDLYQKPALDSAIDGEFLEGRRELLTDGWIHNGQGVWIRLAHTKRFILAEDHIGGRSSVHSQVQSSNGNDDEETKECRPLQTRSSASSVKALRPSVVDCCRTVFAAFLWHEHLVKDAMAAAAYLKFHTHLHNLWPCSQSVPISMAPTPLQPLVKLWKEVCTSIQNSIHQHLILPSPPALRHSKGASSQFDTLQSEPGILCELCEERSRAQITVHMRMSHPGCGSACQGHGFNSNGKYTSGWAGLCGDGGRSNTTWYLMCPPCRARYLKQTPTGHQQERSRRWREFRLSSAQIDCRPETVIKQNALFLLELNASVEGADGSKSSSATNSGWTTVFPGQLTTITPSVHRSVNFGVSKHTLTTTSHQIRRDSDTVQPNTVAHSSDPGPKVNTSSRAESSMEERVQINAEVLQSPSAALVSLVSLSSACQSPGQSVMMRRPVMAFVIEHHDLKRVRESSIVAVRRAVGFSHAFRVWNWLLRLVSSETSVSDIVLQYLSSLSSYSPLVDPSQSSKAPVKLLAHPWRLCFLAGPIAVKMVQQLHSFLYTIAVILQSSGVDPGLRSLCFQAWTIQLTAHEQDLLSLTCSILASVGRVLSDPSNDRIWVDSQSQAGSEQQNSITQRVTSNAENNAEVKQMEDITQHCRIEASSRQAMVVCLTDASMETFWESGEEDKSRSRLLSINCESEVMSPVLLAIFFDNVRDEQFRTSFVQIRALLTDGSKRNLHSQALDAQFVGWMKACITGAAQVQIVLRGPFNAQRVRQLSISGFYSSPSLSPKKSLLRPSQSHQLLFSTTQSDAFSLFQALSAQAFSDEMAEEQHGTLRQRVIDLLFSRVQLQPLQTHVCTQIANALDREVIFLRDRSKKNYSYACGLMHILTRICASRRGTEVFSARNYLLITLSELLLFSPQVVQCQVIETIEKLLGVFSPAQVESGRFVGNLLVCVAKVICLQVRDKSAHTVNTATLVSSVTEPPSHWKVEKVMSAEMGRLIHRFILNACQGDFSEEWAAAFRRECAAAVVGVLRMGAHDFGSITSSAGVRSSASLSSLCPVISSRRFWLAVSALSVVKEKQWMELADGWTSVQGTRTHEPEPLCENHDDGRTLAQVFCEVCRCALCRDCFSILHLNKRNRNHEVRLLGSSTTTPQVEIHEGCSRLRLSNMLVLFHGSTLNGLVEVSAGDPLFPSSSFHSRPLHSSNLPLIPSTSHQKCRFCENQLIGDRQSYEGICAHNECIELGKIACRKTLTCEHRCGGIIDELSCLECLQCPRKGASQDGDDVCVICFTDRLGAAPCIKLTCGHIFHYLCVRTVLEKRWNGPRILFRFMNCPLCNIEIDHPGVKDLLDSLNFLKNDVIQKAKLRLEYDGLLGCPALVNENSEFFGQPESYAMERYVYVQCHKCGKAYFGGESRCQLPLDSSQYNPSELICGGCSDVSGAQICGRHGVEYLEYKCRFCCSIAVYFCFGTTHFCAPCHDDFQRLVSLPKHMLPKCPAAPRAAQMDEGPCPLRIDHPPTGEEFALGCGICRNLSTF</sequence>
<dbReference type="GO" id="GO:0030424">
    <property type="term" value="C:axon"/>
    <property type="evidence" value="ECO:0007669"/>
    <property type="project" value="UniProtKB-SubCell"/>
</dbReference>
<evidence type="ECO:0000313" key="19">
    <source>
        <dbReference type="WBParaSite" id="MBELARI_LOCUS17171"/>
    </source>
</evidence>
<evidence type="ECO:0000256" key="14">
    <source>
        <dbReference type="SAM" id="MobiDB-lite"/>
    </source>
</evidence>
<dbReference type="Gene3D" id="2.60.120.260">
    <property type="entry name" value="Galactose-binding domain-like"/>
    <property type="match status" value="1"/>
</dbReference>
<dbReference type="WBParaSite" id="MBELARI_LOCUS17171">
    <property type="protein sequence ID" value="MBELARI_LOCUS17171"/>
    <property type="gene ID" value="MBELARI_LOCUS17171"/>
</dbReference>
<keyword evidence="8" id="KW-0677">Repeat</keyword>
<keyword evidence="9 13" id="KW-0863">Zinc-finger</keyword>
<feature type="domain" description="DOC" evidence="17">
    <location>
        <begin position="1737"/>
        <end position="1914"/>
    </location>
</feature>
<comment type="catalytic activity">
    <reaction evidence="1">
        <text>[E2 ubiquitin-conjugating enzyme]-S-ubiquitinyl-L-cysteine + [acceptor protein]-L-threonine = [E2 ubiquitin-conjugating enzyme]-L-cysteine + [acceptor protein]-3-O-ubiquitinyl-L-threonine.</text>
        <dbReference type="EC" id="2.3.2.33"/>
    </reaction>
</comment>
<dbReference type="PANTHER" id="PTHR45943">
    <property type="entry name" value="E3 UBIQUITIN-PROTEIN LIGASE MYCBP2"/>
    <property type="match status" value="1"/>
</dbReference>
<dbReference type="InterPro" id="IPR004939">
    <property type="entry name" value="APC_su10/DOC_dom"/>
</dbReference>
<feature type="domain" description="B box-type" evidence="16">
    <location>
        <begin position="2209"/>
        <end position="2257"/>
    </location>
</feature>
<evidence type="ECO:0000259" key="15">
    <source>
        <dbReference type="PROSITE" id="PS50089"/>
    </source>
</evidence>
<dbReference type="PROSITE" id="PS50089">
    <property type="entry name" value="ZF_RING_2"/>
    <property type="match status" value="1"/>
</dbReference>
<evidence type="ECO:0000256" key="13">
    <source>
        <dbReference type="PROSITE-ProRule" id="PRU00024"/>
    </source>
</evidence>
<dbReference type="GO" id="GO:0005886">
    <property type="term" value="C:plasma membrane"/>
    <property type="evidence" value="ECO:0007669"/>
    <property type="project" value="TreeGrafter"/>
</dbReference>
<evidence type="ECO:0000259" key="16">
    <source>
        <dbReference type="PROSITE" id="PS50119"/>
    </source>
</evidence>
<dbReference type="Gene3D" id="2.60.120.820">
    <property type="entry name" value="PHR domain"/>
    <property type="match status" value="1"/>
</dbReference>
<dbReference type="GO" id="GO:0008270">
    <property type="term" value="F:zinc ion binding"/>
    <property type="evidence" value="ECO:0007669"/>
    <property type="project" value="UniProtKB-KW"/>
</dbReference>
<evidence type="ECO:0000256" key="8">
    <source>
        <dbReference type="ARBA" id="ARBA00022737"/>
    </source>
</evidence>
<dbReference type="GO" id="GO:0061630">
    <property type="term" value="F:ubiquitin protein ligase activity"/>
    <property type="evidence" value="ECO:0007669"/>
    <property type="project" value="UniProtKB-EC"/>
</dbReference>
<evidence type="ECO:0000256" key="4">
    <source>
        <dbReference type="ARBA" id="ARBA00005415"/>
    </source>
</evidence>
<keyword evidence="6" id="KW-0808">Transferase</keyword>
<dbReference type="GO" id="GO:0005634">
    <property type="term" value="C:nucleus"/>
    <property type="evidence" value="ECO:0007669"/>
    <property type="project" value="TreeGrafter"/>
</dbReference>
<keyword evidence="18" id="KW-1185">Reference proteome</keyword>
<feature type="region of interest" description="Disordered" evidence="14">
    <location>
        <begin position="1184"/>
        <end position="1209"/>
    </location>
</feature>
<keyword evidence="10" id="KW-0833">Ubl conjugation pathway</keyword>
<comment type="similarity">
    <text evidence="4">Belongs to the RING-Cys relay (RCR) family.</text>
</comment>
<dbReference type="SUPFAM" id="SSF49785">
    <property type="entry name" value="Galactose-binding domain-like"/>
    <property type="match status" value="1"/>
</dbReference>
<dbReference type="SMART" id="SM01337">
    <property type="entry name" value="APC10"/>
    <property type="match status" value="1"/>
</dbReference>
<evidence type="ECO:0000256" key="11">
    <source>
        <dbReference type="ARBA" id="ARBA00022833"/>
    </source>
</evidence>
<evidence type="ECO:0000256" key="1">
    <source>
        <dbReference type="ARBA" id="ARBA00000333"/>
    </source>
</evidence>
<dbReference type="GO" id="GO:0008582">
    <property type="term" value="P:regulation of synaptic assembly at neuromuscular junction"/>
    <property type="evidence" value="ECO:0007669"/>
    <property type="project" value="TreeGrafter"/>
</dbReference>
<dbReference type="SMART" id="SM00336">
    <property type="entry name" value="BBOX"/>
    <property type="match status" value="1"/>
</dbReference>
<reference evidence="19" key="1">
    <citation type="submission" date="2024-02" db="UniProtKB">
        <authorList>
            <consortium name="WormBaseParasite"/>
        </authorList>
    </citation>
    <scope>IDENTIFICATION</scope>
</reference>
<keyword evidence="7" id="KW-0479">Metal-binding</keyword>
<evidence type="ECO:0000256" key="5">
    <source>
        <dbReference type="ARBA" id="ARBA00012249"/>
    </source>
</evidence>
<dbReference type="CDD" id="cd19799">
    <property type="entry name" value="Bbox2_MYCBP2"/>
    <property type="match status" value="1"/>
</dbReference>
<evidence type="ECO:0000313" key="18">
    <source>
        <dbReference type="Proteomes" id="UP000887575"/>
    </source>
</evidence>